<protein>
    <submittedName>
        <fullName evidence="1">Uncharacterized protein</fullName>
    </submittedName>
</protein>
<sequence length="226" mass="26188">SRFSKAELMKKGILEKKDNDTTIAISGRNATATAEYASRPQHSILQERGILKLTKEPMTMITDSENVAQLDKQNEDSIATKRHYEPAPSHIFSNELVNKVALDQITKGYFTTHNRRLADDDTLVDNNDVNESSMIWQVQDHKRNYYNNPYYSIARDYVVSVIKYIGKFHFVEDDRFSIKLDAFNKRETIVKRLENGNHNEEVFFEVGDCVLLKDKPRVSLSFFLFI</sequence>
<evidence type="ECO:0000313" key="1">
    <source>
        <dbReference type="EMBL" id="ETO05519.1"/>
    </source>
</evidence>
<keyword evidence="2" id="KW-1185">Reference proteome</keyword>
<gene>
    <name evidence="1" type="ORF">RFI_31879</name>
</gene>
<feature type="non-terminal residue" evidence="1">
    <location>
        <position position="1"/>
    </location>
</feature>
<dbReference type="EMBL" id="ASPP01028034">
    <property type="protein sequence ID" value="ETO05519.1"/>
    <property type="molecule type" value="Genomic_DNA"/>
</dbReference>
<evidence type="ECO:0000313" key="2">
    <source>
        <dbReference type="Proteomes" id="UP000023152"/>
    </source>
</evidence>
<dbReference type="AlphaFoldDB" id="X6LV82"/>
<organism evidence="1 2">
    <name type="scientific">Reticulomyxa filosa</name>
    <dbReference type="NCBI Taxonomy" id="46433"/>
    <lineage>
        <taxon>Eukaryota</taxon>
        <taxon>Sar</taxon>
        <taxon>Rhizaria</taxon>
        <taxon>Retaria</taxon>
        <taxon>Foraminifera</taxon>
        <taxon>Monothalamids</taxon>
        <taxon>Reticulomyxidae</taxon>
        <taxon>Reticulomyxa</taxon>
    </lineage>
</organism>
<dbReference type="Proteomes" id="UP000023152">
    <property type="component" value="Unassembled WGS sequence"/>
</dbReference>
<accession>X6LV82</accession>
<proteinExistence type="predicted"/>
<reference evidence="1 2" key="1">
    <citation type="journal article" date="2013" name="Curr. Biol.">
        <title>The Genome of the Foraminiferan Reticulomyxa filosa.</title>
        <authorList>
            <person name="Glockner G."/>
            <person name="Hulsmann N."/>
            <person name="Schleicher M."/>
            <person name="Noegel A.A."/>
            <person name="Eichinger L."/>
            <person name="Gallinger C."/>
            <person name="Pawlowski J."/>
            <person name="Sierra R."/>
            <person name="Euteneuer U."/>
            <person name="Pillet L."/>
            <person name="Moustafa A."/>
            <person name="Platzer M."/>
            <person name="Groth M."/>
            <person name="Szafranski K."/>
            <person name="Schliwa M."/>
        </authorList>
    </citation>
    <scope>NUCLEOTIDE SEQUENCE [LARGE SCALE GENOMIC DNA]</scope>
</reference>
<name>X6LV82_RETFI</name>
<comment type="caution">
    <text evidence="1">The sequence shown here is derived from an EMBL/GenBank/DDBJ whole genome shotgun (WGS) entry which is preliminary data.</text>
</comment>